<dbReference type="AlphaFoldDB" id="A0A2P2NKU4"/>
<proteinExistence type="predicted"/>
<protein>
    <submittedName>
        <fullName evidence="1">Uncharacterized protein</fullName>
    </submittedName>
</protein>
<dbReference type="EMBL" id="GGEC01062647">
    <property type="protein sequence ID" value="MBX43131.1"/>
    <property type="molecule type" value="Transcribed_RNA"/>
</dbReference>
<sequence length="28" mass="3064">MIPKRSGFISSKVQIIPCSLFVLDSPCP</sequence>
<evidence type="ECO:0000313" key="1">
    <source>
        <dbReference type="EMBL" id="MBX43131.1"/>
    </source>
</evidence>
<accession>A0A2P2NKU4</accession>
<reference evidence="1" key="1">
    <citation type="submission" date="2018-02" db="EMBL/GenBank/DDBJ databases">
        <title>Rhizophora mucronata_Transcriptome.</title>
        <authorList>
            <person name="Meera S.P."/>
            <person name="Sreeshan A."/>
            <person name="Augustine A."/>
        </authorList>
    </citation>
    <scope>NUCLEOTIDE SEQUENCE</scope>
    <source>
        <tissue evidence="1">Leaf</tissue>
    </source>
</reference>
<organism evidence="1">
    <name type="scientific">Rhizophora mucronata</name>
    <name type="common">Asiatic mangrove</name>
    <dbReference type="NCBI Taxonomy" id="61149"/>
    <lineage>
        <taxon>Eukaryota</taxon>
        <taxon>Viridiplantae</taxon>
        <taxon>Streptophyta</taxon>
        <taxon>Embryophyta</taxon>
        <taxon>Tracheophyta</taxon>
        <taxon>Spermatophyta</taxon>
        <taxon>Magnoliopsida</taxon>
        <taxon>eudicotyledons</taxon>
        <taxon>Gunneridae</taxon>
        <taxon>Pentapetalae</taxon>
        <taxon>rosids</taxon>
        <taxon>fabids</taxon>
        <taxon>Malpighiales</taxon>
        <taxon>Rhizophoraceae</taxon>
        <taxon>Rhizophora</taxon>
    </lineage>
</organism>
<name>A0A2P2NKU4_RHIMU</name>